<dbReference type="PROSITE" id="PS00108">
    <property type="entry name" value="PROTEIN_KINASE_ST"/>
    <property type="match status" value="1"/>
</dbReference>
<comment type="catalytic activity">
    <reaction evidence="10">
        <text>L-threonyl-[protein] + ATP = O-phospho-L-threonyl-[protein] + ADP + H(+)</text>
        <dbReference type="Rhea" id="RHEA:46608"/>
        <dbReference type="Rhea" id="RHEA-COMP:11060"/>
        <dbReference type="Rhea" id="RHEA-COMP:11605"/>
        <dbReference type="ChEBI" id="CHEBI:15378"/>
        <dbReference type="ChEBI" id="CHEBI:30013"/>
        <dbReference type="ChEBI" id="CHEBI:30616"/>
        <dbReference type="ChEBI" id="CHEBI:61977"/>
        <dbReference type="ChEBI" id="CHEBI:456216"/>
        <dbReference type="EC" id="2.7.11.1"/>
    </reaction>
</comment>
<evidence type="ECO:0000256" key="12">
    <source>
        <dbReference type="PROSITE-ProRule" id="PRU10141"/>
    </source>
</evidence>
<dbReference type="InterPro" id="IPR008271">
    <property type="entry name" value="Ser/Thr_kinase_AS"/>
</dbReference>
<dbReference type="InterPro" id="IPR011009">
    <property type="entry name" value="Kinase-like_dom_sf"/>
</dbReference>
<dbReference type="EMBL" id="QCYY01004091">
    <property type="protein sequence ID" value="ROT61587.1"/>
    <property type="molecule type" value="Genomic_DNA"/>
</dbReference>
<dbReference type="InterPro" id="IPR051138">
    <property type="entry name" value="PIM_Ser/Thr_kinase"/>
</dbReference>
<evidence type="ECO:0000256" key="9">
    <source>
        <dbReference type="ARBA" id="ARBA00023200"/>
    </source>
</evidence>
<feature type="compositionally biased region" description="Polar residues" evidence="14">
    <location>
        <begin position="338"/>
        <end position="347"/>
    </location>
</feature>
<dbReference type="GO" id="GO:0005524">
    <property type="term" value="F:ATP binding"/>
    <property type="evidence" value="ECO:0007669"/>
    <property type="project" value="UniProtKB-UniRule"/>
</dbReference>
<dbReference type="InterPro" id="IPR000719">
    <property type="entry name" value="Prot_kinase_dom"/>
</dbReference>
<keyword evidence="5" id="KW-0808">Transferase</keyword>
<name>A0A423SBM1_PENVA</name>
<feature type="region of interest" description="Disordered" evidence="14">
    <location>
        <begin position="314"/>
        <end position="347"/>
    </location>
</feature>
<keyword evidence="4 13" id="KW-0723">Serine/threonine-protein kinase</keyword>
<feature type="domain" description="Protein kinase" evidence="15">
    <location>
        <begin position="67"/>
        <end position="320"/>
    </location>
</feature>
<evidence type="ECO:0000313" key="16">
    <source>
        <dbReference type="EMBL" id="ROT61587.1"/>
    </source>
</evidence>
<evidence type="ECO:0000256" key="7">
    <source>
        <dbReference type="ARBA" id="ARBA00022777"/>
    </source>
</evidence>
<evidence type="ECO:0000256" key="3">
    <source>
        <dbReference type="ARBA" id="ARBA00016885"/>
    </source>
</evidence>
<reference evidence="16 17" key="2">
    <citation type="submission" date="2019-01" db="EMBL/GenBank/DDBJ databases">
        <title>The decoding of complex shrimp genome reveals the adaptation for benthos swimmer, frequently molting mechanism and breeding impact on genome.</title>
        <authorList>
            <person name="Sun Y."/>
            <person name="Gao Y."/>
            <person name="Yu Y."/>
        </authorList>
    </citation>
    <scope>NUCLEOTIDE SEQUENCE [LARGE SCALE GENOMIC DNA]</scope>
    <source>
        <tissue evidence="16">Muscle</tissue>
    </source>
</reference>
<keyword evidence="6 12" id="KW-0547">Nucleotide-binding</keyword>
<keyword evidence="9" id="KW-1035">Host cytoplasm</keyword>
<dbReference type="PANTHER" id="PTHR22984:SF25">
    <property type="entry name" value="PROTEIN KINASE DOMAIN-CONTAINING PROTEIN"/>
    <property type="match status" value="1"/>
</dbReference>
<dbReference type="SMART" id="SM00220">
    <property type="entry name" value="S_TKc"/>
    <property type="match status" value="1"/>
</dbReference>
<organism evidence="16 17">
    <name type="scientific">Penaeus vannamei</name>
    <name type="common">Whiteleg shrimp</name>
    <name type="synonym">Litopenaeus vannamei</name>
    <dbReference type="NCBI Taxonomy" id="6689"/>
    <lineage>
        <taxon>Eukaryota</taxon>
        <taxon>Metazoa</taxon>
        <taxon>Ecdysozoa</taxon>
        <taxon>Arthropoda</taxon>
        <taxon>Crustacea</taxon>
        <taxon>Multicrustacea</taxon>
        <taxon>Malacostraca</taxon>
        <taxon>Eumalacostraca</taxon>
        <taxon>Eucarida</taxon>
        <taxon>Decapoda</taxon>
        <taxon>Dendrobranchiata</taxon>
        <taxon>Penaeoidea</taxon>
        <taxon>Penaeidae</taxon>
        <taxon>Penaeus</taxon>
    </lineage>
</organism>
<sequence>MAPQSSSVAPPVFCSDEKATATSCKMCSKCGPIAATTKPATSNATASSRVTVPLTTRGNGRPVEETYRVGPVLGKGGFGTVYSGWRVRDGAPVAIKQVAKAKITAWEMVGGRRAPREVALLLRVAHVANVVKLLDWIERDDSFLLVFERPEPCKDLFDYITERKVIPEAEARSLFKQVVDIVRDCHAAGVIHRDIKDENLLVTYDSKGRPVLKLIDFGSGALLSDKTYTDFDGTRVYSPPEWIRYNQYEGVPATVWSLGILLYDLVCGDIPFEHDEQIVAARVHFRSAVSEECQYLVRWCLRVRPTERPSLDSILQHPWLSPPPPPRIRHPDQASLDKCSTSSQESL</sequence>
<comment type="subcellular location">
    <subcellularLocation>
        <location evidence="1">Host cytoplasm</location>
    </subcellularLocation>
</comment>
<dbReference type="Pfam" id="PF00069">
    <property type="entry name" value="Pkinase"/>
    <property type="match status" value="1"/>
</dbReference>
<dbReference type="Proteomes" id="UP000283509">
    <property type="component" value="Unassembled WGS sequence"/>
</dbReference>
<evidence type="ECO:0000256" key="10">
    <source>
        <dbReference type="ARBA" id="ARBA00047899"/>
    </source>
</evidence>
<evidence type="ECO:0000256" key="13">
    <source>
        <dbReference type="RuleBase" id="RU000304"/>
    </source>
</evidence>
<evidence type="ECO:0000256" key="1">
    <source>
        <dbReference type="ARBA" id="ARBA00004192"/>
    </source>
</evidence>
<comment type="caution">
    <text evidence="16">The sequence shown here is derived from an EMBL/GenBank/DDBJ whole genome shotgun (WGS) entry which is preliminary data.</text>
</comment>
<evidence type="ECO:0000313" key="17">
    <source>
        <dbReference type="Proteomes" id="UP000283509"/>
    </source>
</evidence>
<accession>A0A423SBM1</accession>
<reference evidence="16 17" key="1">
    <citation type="submission" date="2018-04" db="EMBL/GenBank/DDBJ databases">
        <authorList>
            <person name="Zhang X."/>
            <person name="Yuan J."/>
            <person name="Li F."/>
            <person name="Xiang J."/>
        </authorList>
    </citation>
    <scope>NUCLEOTIDE SEQUENCE [LARGE SCALE GENOMIC DNA]</scope>
    <source>
        <tissue evidence="16">Muscle</tissue>
    </source>
</reference>
<dbReference type="OrthoDB" id="193931at2759"/>
<dbReference type="SUPFAM" id="SSF56112">
    <property type="entry name" value="Protein kinase-like (PK-like)"/>
    <property type="match status" value="1"/>
</dbReference>
<feature type="binding site" evidence="12">
    <location>
        <position position="96"/>
    </location>
    <ligand>
        <name>ATP</name>
        <dbReference type="ChEBI" id="CHEBI:30616"/>
    </ligand>
</feature>
<dbReference type="InterPro" id="IPR017441">
    <property type="entry name" value="Protein_kinase_ATP_BS"/>
</dbReference>
<evidence type="ECO:0000256" key="14">
    <source>
        <dbReference type="SAM" id="MobiDB-lite"/>
    </source>
</evidence>
<dbReference type="GO" id="GO:0005737">
    <property type="term" value="C:cytoplasm"/>
    <property type="evidence" value="ECO:0007669"/>
    <property type="project" value="TreeGrafter"/>
</dbReference>
<evidence type="ECO:0000256" key="11">
    <source>
        <dbReference type="ARBA" id="ARBA00048679"/>
    </source>
</evidence>
<keyword evidence="7 16" id="KW-0418">Kinase</keyword>
<dbReference type="GO" id="GO:0030430">
    <property type="term" value="C:host cell cytoplasm"/>
    <property type="evidence" value="ECO:0007669"/>
    <property type="project" value="UniProtKB-SubCell"/>
</dbReference>
<dbReference type="AlphaFoldDB" id="A0A423SBM1"/>
<dbReference type="Gene3D" id="1.10.510.10">
    <property type="entry name" value="Transferase(Phosphotransferase) domain 1"/>
    <property type="match status" value="1"/>
</dbReference>
<dbReference type="GO" id="GO:0004674">
    <property type="term" value="F:protein serine/threonine kinase activity"/>
    <property type="evidence" value="ECO:0007669"/>
    <property type="project" value="UniProtKB-KW"/>
</dbReference>
<dbReference type="EC" id="2.7.11.1" evidence="2"/>
<dbReference type="CDD" id="cd14005">
    <property type="entry name" value="STKc_PIM"/>
    <property type="match status" value="1"/>
</dbReference>
<evidence type="ECO:0000259" key="15">
    <source>
        <dbReference type="PROSITE" id="PS50011"/>
    </source>
</evidence>
<evidence type="ECO:0000256" key="6">
    <source>
        <dbReference type="ARBA" id="ARBA00022741"/>
    </source>
</evidence>
<comment type="similarity">
    <text evidence="13">Belongs to the protein kinase superfamily.</text>
</comment>
<dbReference type="Gene3D" id="3.30.200.20">
    <property type="entry name" value="Phosphorylase Kinase, domain 1"/>
    <property type="match status" value="1"/>
</dbReference>
<evidence type="ECO:0000256" key="8">
    <source>
        <dbReference type="ARBA" id="ARBA00022840"/>
    </source>
</evidence>
<evidence type="ECO:0000256" key="2">
    <source>
        <dbReference type="ARBA" id="ARBA00012513"/>
    </source>
</evidence>
<evidence type="ECO:0000256" key="5">
    <source>
        <dbReference type="ARBA" id="ARBA00022679"/>
    </source>
</evidence>
<dbReference type="PROSITE" id="PS50011">
    <property type="entry name" value="PROTEIN_KINASE_DOM"/>
    <property type="match status" value="1"/>
</dbReference>
<protein>
    <recommendedName>
        <fullName evidence="3">Serine/threonine-protein kinase 1</fullName>
        <ecNumber evidence="2">2.7.11.1</ecNumber>
    </recommendedName>
</protein>
<dbReference type="PANTHER" id="PTHR22984">
    <property type="entry name" value="SERINE/THREONINE-PROTEIN KINASE PIM"/>
    <property type="match status" value="1"/>
</dbReference>
<proteinExistence type="inferred from homology"/>
<dbReference type="STRING" id="6689.A0A423SBM1"/>
<keyword evidence="8 12" id="KW-0067">ATP-binding</keyword>
<comment type="catalytic activity">
    <reaction evidence="11">
        <text>L-seryl-[protein] + ATP = O-phospho-L-seryl-[protein] + ADP + H(+)</text>
        <dbReference type="Rhea" id="RHEA:17989"/>
        <dbReference type="Rhea" id="RHEA-COMP:9863"/>
        <dbReference type="Rhea" id="RHEA-COMP:11604"/>
        <dbReference type="ChEBI" id="CHEBI:15378"/>
        <dbReference type="ChEBI" id="CHEBI:29999"/>
        <dbReference type="ChEBI" id="CHEBI:30616"/>
        <dbReference type="ChEBI" id="CHEBI:83421"/>
        <dbReference type="ChEBI" id="CHEBI:456216"/>
        <dbReference type="EC" id="2.7.11.1"/>
    </reaction>
</comment>
<gene>
    <name evidence="16" type="ORF">C7M84_020614</name>
</gene>
<dbReference type="PROSITE" id="PS00107">
    <property type="entry name" value="PROTEIN_KINASE_ATP"/>
    <property type="match status" value="1"/>
</dbReference>
<keyword evidence="17" id="KW-1185">Reference proteome</keyword>
<dbReference type="FunFam" id="1.10.510.10:FF:000571">
    <property type="entry name" value="Maternal embryonic leucine zipper kinase"/>
    <property type="match status" value="1"/>
</dbReference>
<evidence type="ECO:0000256" key="4">
    <source>
        <dbReference type="ARBA" id="ARBA00022527"/>
    </source>
</evidence>